<feature type="signal peptide" evidence="1">
    <location>
        <begin position="1"/>
        <end position="27"/>
    </location>
</feature>
<gene>
    <name evidence="3" type="ORF">Bca52824_002799</name>
</gene>
<dbReference type="InterPro" id="IPR016140">
    <property type="entry name" value="Bifunc_inhib/LTP/seed_store"/>
</dbReference>
<organism evidence="3 4">
    <name type="scientific">Brassica carinata</name>
    <name type="common">Ethiopian mustard</name>
    <name type="synonym">Abyssinian cabbage</name>
    <dbReference type="NCBI Taxonomy" id="52824"/>
    <lineage>
        <taxon>Eukaryota</taxon>
        <taxon>Viridiplantae</taxon>
        <taxon>Streptophyta</taxon>
        <taxon>Embryophyta</taxon>
        <taxon>Tracheophyta</taxon>
        <taxon>Spermatophyta</taxon>
        <taxon>Magnoliopsida</taxon>
        <taxon>eudicotyledons</taxon>
        <taxon>Gunneridae</taxon>
        <taxon>Pentapetalae</taxon>
        <taxon>rosids</taxon>
        <taxon>malvids</taxon>
        <taxon>Brassicales</taxon>
        <taxon>Brassicaceae</taxon>
        <taxon>Brassiceae</taxon>
        <taxon>Brassica</taxon>
    </lineage>
</organism>
<evidence type="ECO:0000256" key="1">
    <source>
        <dbReference type="SAM" id="SignalP"/>
    </source>
</evidence>
<accession>A0A8X7WIS5</accession>
<sequence>MEDKRAMPNSLILFMLISSFTLEMVAAESYCQAQRRVTRNACAMLAFFQPPSDECCLRIRMIPMRCVCPLITPQIAARVTPRKLNYGIGVIRQCGRPVASGTKCGSLTAP</sequence>
<feature type="chain" id="PRO_5036500365" description="Bifunctional inhibitor/plant lipid transfer protein/seed storage helical domain-containing protein" evidence="1">
    <location>
        <begin position="28"/>
        <end position="110"/>
    </location>
</feature>
<keyword evidence="4" id="KW-1185">Reference proteome</keyword>
<keyword evidence="1" id="KW-0732">Signal</keyword>
<reference evidence="3 4" key="1">
    <citation type="submission" date="2020-02" db="EMBL/GenBank/DDBJ databases">
        <authorList>
            <person name="Ma Q."/>
            <person name="Huang Y."/>
            <person name="Song X."/>
            <person name="Pei D."/>
        </authorList>
    </citation>
    <scope>NUCLEOTIDE SEQUENCE [LARGE SCALE GENOMIC DNA]</scope>
    <source>
        <strain evidence="3">Sxm20200214</strain>
        <tissue evidence="3">Leaf</tissue>
    </source>
</reference>
<proteinExistence type="predicted"/>
<dbReference type="EMBL" id="JAAMPC010000001">
    <property type="protein sequence ID" value="KAG2331619.1"/>
    <property type="molecule type" value="Genomic_DNA"/>
</dbReference>
<evidence type="ECO:0000313" key="4">
    <source>
        <dbReference type="Proteomes" id="UP000886595"/>
    </source>
</evidence>
<name>A0A8X7WIS5_BRACI</name>
<dbReference type="PANTHER" id="PTHR33286">
    <property type="entry name" value="BIFUNCTIONAL INHIBITOR/LIPID-TRANSFER PROTEIN/SEED STORAGE 2S ALBUMIN SUPERFAMILY PROTEIN"/>
    <property type="match status" value="1"/>
</dbReference>
<dbReference type="AlphaFoldDB" id="A0A8X7WIS5"/>
<dbReference type="PANTHER" id="PTHR33286:SF23">
    <property type="entry name" value="BIFUNCTIONAL INHIBITOR_PLANT LIPID TRANSFER PROTEIN_SEED STORAGE HELICAL DOMAIN-CONTAINING PROTEIN"/>
    <property type="match status" value="1"/>
</dbReference>
<dbReference type="Pfam" id="PF14368">
    <property type="entry name" value="LTP_2"/>
    <property type="match status" value="1"/>
</dbReference>
<evidence type="ECO:0000313" key="3">
    <source>
        <dbReference type="EMBL" id="KAG2331619.1"/>
    </source>
</evidence>
<protein>
    <recommendedName>
        <fullName evidence="2">Bifunctional inhibitor/plant lipid transfer protein/seed storage helical domain-containing protein</fullName>
    </recommendedName>
</protein>
<comment type="caution">
    <text evidence="3">The sequence shown here is derived from an EMBL/GenBank/DDBJ whole genome shotgun (WGS) entry which is preliminary data.</text>
</comment>
<dbReference type="OrthoDB" id="1066642at2759"/>
<evidence type="ECO:0000259" key="2">
    <source>
        <dbReference type="Pfam" id="PF14368"/>
    </source>
</evidence>
<feature type="domain" description="Bifunctional inhibitor/plant lipid transfer protein/seed storage helical" evidence="2">
    <location>
        <begin position="18"/>
        <end position="104"/>
    </location>
</feature>
<dbReference type="Proteomes" id="UP000886595">
    <property type="component" value="Unassembled WGS sequence"/>
</dbReference>